<dbReference type="AlphaFoldDB" id="A0A5D0U6Q2"/>
<accession>A0A5D0U6Q2</accession>
<gene>
    <name evidence="1" type="ORF">FXF65_22705</name>
</gene>
<reference evidence="1 2" key="1">
    <citation type="submission" date="2019-08" db="EMBL/GenBank/DDBJ databases">
        <title>Actinomadura sp. nov. CYP1-5 isolated from mountain soil.</title>
        <authorList>
            <person name="Songsumanus A."/>
            <person name="Kuncharoen N."/>
            <person name="Kudo T."/>
            <person name="Yuki M."/>
            <person name="Igarashi Y."/>
            <person name="Tanasupawat S."/>
        </authorList>
    </citation>
    <scope>NUCLEOTIDE SEQUENCE [LARGE SCALE GENOMIC DNA]</scope>
    <source>
        <strain evidence="1 2">GKU157</strain>
    </source>
</reference>
<evidence type="ECO:0000313" key="2">
    <source>
        <dbReference type="Proteomes" id="UP000322634"/>
    </source>
</evidence>
<dbReference type="OrthoDB" id="3214245at2"/>
<comment type="caution">
    <text evidence="1">The sequence shown here is derived from an EMBL/GenBank/DDBJ whole genome shotgun (WGS) entry which is preliminary data.</text>
</comment>
<organism evidence="1 2">
    <name type="scientific">Actinomadura syzygii</name>
    <dbReference type="NCBI Taxonomy" id="1427538"/>
    <lineage>
        <taxon>Bacteria</taxon>
        <taxon>Bacillati</taxon>
        <taxon>Actinomycetota</taxon>
        <taxon>Actinomycetes</taxon>
        <taxon>Streptosporangiales</taxon>
        <taxon>Thermomonosporaceae</taxon>
        <taxon>Actinomadura</taxon>
    </lineage>
</organism>
<evidence type="ECO:0000313" key="1">
    <source>
        <dbReference type="EMBL" id="TYC13403.1"/>
    </source>
</evidence>
<keyword evidence="2" id="KW-1185">Reference proteome</keyword>
<protein>
    <submittedName>
        <fullName evidence="1">Uncharacterized protein</fullName>
    </submittedName>
</protein>
<name>A0A5D0U6Q2_9ACTN</name>
<sequence>MTGLRLVAIDPGTDGGHCPALLVDDATGDLLFQGPQVTSESELAEVNGQSPIGPGEIVGRIPARMRGVLLKALTEEADADTGTERL</sequence>
<proteinExistence type="predicted"/>
<dbReference type="Proteomes" id="UP000322634">
    <property type="component" value="Unassembled WGS sequence"/>
</dbReference>
<dbReference type="EMBL" id="VSFF01000008">
    <property type="protein sequence ID" value="TYC13403.1"/>
    <property type="molecule type" value="Genomic_DNA"/>
</dbReference>